<protein>
    <recommendedName>
        <fullName evidence="4">SHSP domain-containing protein</fullName>
    </recommendedName>
</protein>
<comment type="caution">
    <text evidence="5">The sequence shown here is derived from an EMBL/GenBank/DDBJ whole genome shotgun (WGS) entry which is preliminary data.</text>
</comment>
<dbReference type="EMBL" id="JAVXUO010001805">
    <property type="protein sequence ID" value="KAK2978961.1"/>
    <property type="molecule type" value="Genomic_DNA"/>
</dbReference>
<reference evidence="5" key="1">
    <citation type="submission" date="2022-12" db="EMBL/GenBank/DDBJ databases">
        <title>Draft genome assemblies for two species of Escallonia (Escalloniales).</title>
        <authorList>
            <person name="Chanderbali A."/>
            <person name="Dervinis C."/>
            <person name="Anghel I."/>
            <person name="Soltis D."/>
            <person name="Soltis P."/>
            <person name="Zapata F."/>
        </authorList>
    </citation>
    <scope>NUCLEOTIDE SEQUENCE</scope>
    <source>
        <strain evidence="5">UCBG92.1500</strain>
        <tissue evidence="5">Leaf</tissue>
    </source>
</reference>
<dbReference type="InterPro" id="IPR031107">
    <property type="entry name" value="Small_HSP"/>
</dbReference>
<dbReference type="Gene3D" id="2.60.40.790">
    <property type="match status" value="1"/>
</dbReference>
<name>A0AA88UEF0_9ASTE</name>
<dbReference type="InterPro" id="IPR008978">
    <property type="entry name" value="HSP20-like_chaperone"/>
</dbReference>
<evidence type="ECO:0000313" key="5">
    <source>
        <dbReference type="EMBL" id="KAK2978961.1"/>
    </source>
</evidence>
<dbReference type="AlphaFoldDB" id="A0AA88UEF0"/>
<dbReference type="Pfam" id="PF00011">
    <property type="entry name" value="HSP20"/>
    <property type="match status" value="1"/>
</dbReference>
<dbReference type="SUPFAM" id="SSF49764">
    <property type="entry name" value="HSP20-like chaperones"/>
    <property type="match status" value="1"/>
</dbReference>
<evidence type="ECO:0000256" key="1">
    <source>
        <dbReference type="ARBA" id="ARBA00023016"/>
    </source>
</evidence>
<comment type="similarity">
    <text evidence="2 3">Belongs to the small heat shock protein (HSP20) family.</text>
</comment>
<dbReference type="PROSITE" id="PS01031">
    <property type="entry name" value="SHSP"/>
    <property type="match status" value="1"/>
</dbReference>
<gene>
    <name evidence="5" type="ORF">RJ640_017525</name>
</gene>
<keyword evidence="6" id="KW-1185">Reference proteome</keyword>
<evidence type="ECO:0000259" key="4">
    <source>
        <dbReference type="PROSITE" id="PS01031"/>
    </source>
</evidence>
<organism evidence="5 6">
    <name type="scientific">Escallonia rubra</name>
    <dbReference type="NCBI Taxonomy" id="112253"/>
    <lineage>
        <taxon>Eukaryota</taxon>
        <taxon>Viridiplantae</taxon>
        <taxon>Streptophyta</taxon>
        <taxon>Embryophyta</taxon>
        <taxon>Tracheophyta</taxon>
        <taxon>Spermatophyta</taxon>
        <taxon>Magnoliopsida</taxon>
        <taxon>eudicotyledons</taxon>
        <taxon>Gunneridae</taxon>
        <taxon>Pentapetalae</taxon>
        <taxon>asterids</taxon>
        <taxon>campanulids</taxon>
        <taxon>Escalloniales</taxon>
        <taxon>Escalloniaceae</taxon>
        <taxon>Escallonia</taxon>
    </lineage>
</organism>
<dbReference type="InterPro" id="IPR002068">
    <property type="entry name" value="A-crystallin/Hsp20_dom"/>
</dbReference>
<evidence type="ECO:0000256" key="3">
    <source>
        <dbReference type="RuleBase" id="RU003616"/>
    </source>
</evidence>
<evidence type="ECO:0000313" key="6">
    <source>
        <dbReference type="Proteomes" id="UP001187471"/>
    </source>
</evidence>
<accession>A0AA88UEF0</accession>
<feature type="domain" description="SHSP" evidence="4">
    <location>
        <begin position="37"/>
        <end position="142"/>
    </location>
</feature>
<sequence length="142" mass="16187">MALIGGRSNIFEPFSLDIFDPFEGFVAVANAPSSASKTMAIANPNIHWKENSDAQVIKVNLPAEGEKVKVDMEDRWCSRSVEEKTHRWHYVERSSAKFVHRFRLPENVRMGQVNATMDNDVRAYRDPNPKQNPPCHHIIIVS</sequence>
<dbReference type="PANTHER" id="PTHR11527">
    <property type="entry name" value="HEAT-SHOCK PROTEIN 20 FAMILY MEMBER"/>
    <property type="match status" value="1"/>
</dbReference>
<evidence type="ECO:0000256" key="2">
    <source>
        <dbReference type="PROSITE-ProRule" id="PRU00285"/>
    </source>
</evidence>
<dbReference type="Proteomes" id="UP001187471">
    <property type="component" value="Unassembled WGS sequence"/>
</dbReference>
<proteinExistence type="inferred from homology"/>
<keyword evidence="1" id="KW-0346">Stress response</keyword>